<evidence type="ECO:0000256" key="2">
    <source>
        <dbReference type="SAM" id="SignalP"/>
    </source>
</evidence>
<proteinExistence type="predicted"/>
<dbReference type="WBParaSite" id="PTRK_0000608200.1">
    <property type="protein sequence ID" value="PTRK_0000608200.1"/>
    <property type="gene ID" value="PTRK_0000608200"/>
</dbReference>
<evidence type="ECO:0000256" key="1">
    <source>
        <dbReference type="SAM" id="Phobius"/>
    </source>
</evidence>
<sequence>MRLLIVLCIFFYISNCNTNYEDFTNDAIEWISYDIVNEGEADSEIEEIRTLTTLYAFISTLGASIIITVVTVLDILHSKKIKNIRTLSGKKLNVKDINCDVLQ</sequence>
<dbReference type="AlphaFoldDB" id="A0A0N4ZEI3"/>
<feature type="chain" id="PRO_5005891598" evidence="2">
    <location>
        <begin position="19"/>
        <end position="103"/>
    </location>
</feature>
<feature type="transmembrane region" description="Helical" evidence="1">
    <location>
        <begin position="54"/>
        <end position="76"/>
    </location>
</feature>
<evidence type="ECO:0000313" key="4">
    <source>
        <dbReference type="WBParaSite" id="PTRK_0000608200.1"/>
    </source>
</evidence>
<reference evidence="4" key="1">
    <citation type="submission" date="2017-02" db="UniProtKB">
        <authorList>
            <consortium name="WormBaseParasite"/>
        </authorList>
    </citation>
    <scope>IDENTIFICATION</scope>
</reference>
<protein>
    <submittedName>
        <fullName evidence="4">Uncharacterized protein</fullName>
    </submittedName>
</protein>
<keyword evidence="1" id="KW-0472">Membrane</keyword>
<evidence type="ECO:0000313" key="3">
    <source>
        <dbReference type="Proteomes" id="UP000038045"/>
    </source>
</evidence>
<keyword evidence="1" id="KW-0812">Transmembrane</keyword>
<organism evidence="3 4">
    <name type="scientific">Parastrongyloides trichosuri</name>
    <name type="common">Possum-specific nematode worm</name>
    <dbReference type="NCBI Taxonomy" id="131310"/>
    <lineage>
        <taxon>Eukaryota</taxon>
        <taxon>Metazoa</taxon>
        <taxon>Ecdysozoa</taxon>
        <taxon>Nematoda</taxon>
        <taxon>Chromadorea</taxon>
        <taxon>Rhabditida</taxon>
        <taxon>Tylenchina</taxon>
        <taxon>Panagrolaimomorpha</taxon>
        <taxon>Strongyloidoidea</taxon>
        <taxon>Strongyloididae</taxon>
        <taxon>Parastrongyloides</taxon>
    </lineage>
</organism>
<keyword evidence="1" id="KW-1133">Transmembrane helix</keyword>
<keyword evidence="2" id="KW-0732">Signal</keyword>
<name>A0A0N4ZEI3_PARTI</name>
<feature type="signal peptide" evidence="2">
    <location>
        <begin position="1"/>
        <end position="18"/>
    </location>
</feature>
<keyword evidence="3" id="KW-1185">Reference proteome</keyword>
<accession>A0A0N4ZEI3</accession>
<dbReference type="Proteomes" id="UP000038045">
    <property type="component" value="Unplaced"/>
</dbReference>